<evidence type="ECO:0000313" key="4">
    <source>
        <dbReference type="Proteomes" id="UP000046393"/>
    </source>
</evidence>
<dbReference type="Pfam" id="PF09380">
    <property type="entry name" value="FERM_C"/>
    <property type="match status" value="1"/>
</dbReference>
<reference evidence="5" key="1">
    <citation type="submission" date="2017-02" db="UniProtKB">
        <authorList>
            <consortium name="WormBaseParasite"/>
        </authorList>
    </citation>
    <scope>IDENTIFICATION</scope>
</reference>
<dbReference type="SMART" id="SM00295">
    <property type="entry name" value="B41"/>
    <property type="match status" value="1"/>
</dbReference>
<dbReference type="InterPro" id="IPR000299">
    <property type="entry name" value="FERM_domain"/>
</dbReference>
<dbReference type="SMART" id="SM01196">
    <property type="entry name" value="FERM_C"/>
    <property type="match status" value="1"/>
</dbReference>
<dbReference type="PRINTS" id="PR00935">
    <property type="entry name" value="BAND41"/>
</dbReference>
<dbReference type="PROSITE" id="PS50106">
    <property type="entry name" value="PDZ"/>
    <property type="match status" value="3"/>
</dbReference>
<dbReference type="InterPro" id="IPR052074">
    <property type="entry name" value="NonRcpt_TyrProt_Phosphatase"/>
</dbReference>
<dbReference type="SUPFAM" id="SSF54236">
    <property type="entry name" value="Ubiquitin-like"/>
    <property type="match status" value="1"/>
</dbReference>
<evidence type="ECO:0000259" key="2">
    <source>
        <dbReference type="PROSITE" id="PS50057"/>
    </source>
</evidence>
<dbReference type="InterPro" id="IPR035963">
    <property type="entry name" value="FERM_2"/>
</dbReference>
<dbReference type="PROSITE" id="PS00661">
    <property type="entry name" value="FERM_2"/>
    <property type="match status" value="1"/>
</dbReference>
<dbReference type="InterPro" id="IPR001478">
    <property type="entry name" value="PDZ"/>
</dbReference>
<feature type="compositionally biased region" description="Polar residues" evidence="1">
    <location>
        <begin position="362"/>
        <end position="374"/>
    </location>
</feature>
<dbReference type="InterPro" id="IPR019748">
    <property type="entry name" value="FERM_central"/>
</dbReference>
<dbReference type="InterPro" id="IPR019749">
    <property type="entry name" value="Band_41_domain"/>
</dbReference>
<dbReference type="PANTHER" id="PTHR46900">
    <property type="entry name" value="TYROSINE-PROTEIN PHOSPHATASE NON-RECEPTOR TYPE 13"/>
    <property type="match status" value="1"/>
</dbReference>
<dbReference type="SUPFAM" id="SSF47031">
    <property type="entry name" value="Second domain of FERM"/>
    <property type="match status" value="1"/>
</dbReference>
<feature type="region of interest" description="Disordered" evidence="1">
    <location>
        <begin position="345"/>
        <end position="375"/>
    </location>
</feature>
<dbReference type="InterPro" id="IPR018980">
    <property type="entry name" value="FERM_PH-like_C"/>
</dbReference>
<dbReference type="Pfam" id="PF09379">
    <property type="entry name" value="FERM_N"/>
    <property type="match status" value="1"/>
</dbReference>
<protein>
    <submittedName>
        <fullName evidence="5">FERM and PDZ domain-containing protein 2</fullName>
    </submittedName>
</protein>
<sequence length="877" mass="97905">MNAPLVRLKAPAMRKKKVSLHRVEQTVVVVELLNGKRVEVNCRSDAIAAEIADVVMRHINFNENIFFGLTHLRDGEHFFFDDNQRIEKFAPPGWKSGRQHGYSSQTYILHLKFRYYPASLQFVRTDVVLYELYFQLRQDILNDWLQPFNEASIELAALALQAEYGDRTMPQTVDYFQLEHYLPRRCFESEDEIKLRKTVCELHGKLKGISGEEARNKFILICQRLPDYGAHFHRVFRSKPSTNLGNTPLGDPETGTAEWIAIMPTGIVEYEERRGRRHPTVNHLWQNTQTLQFDKKQFVIVSDVHKPSHSIFYTDHYTKSAYFVRFAASQHRFMIKMRNWSKTLQNDGTLGNRNIPDVGAESTANSDYDSSSKANVDKTNEIEQLKTLEKVVDVSSALKDCIPETNNNETINGSTDEPSVEESIESEDGKRFEVSLEKDRNLGLGLTLVDGNLNGVKGVYVKAVAEGGAGKKSGITGGDRLLSVNGVSLIGKDRHETVELVRNSGTTVKLEIFRLESVSRALLPNRKKTEISSHTRSISAASTGLAVRSRTPPLARKNVTGLKKRVRAVSDFGAVGDTLPDLKSEDVIANIRSNSSEDEEDIKDSFRLPASAIYKFESVDEENMLFKTPNKFEVSSSYVGLSSSFFSPKQKTNANGFEKTLNKSSNSSKSDYMRRTKLRNLDWADELNRSQEINPLDLVLVELRRNETGSLGVQIASSGGSVYVKQLTANPALSHSEVKIGDRLIEVNGRKTENLTHQQVVDLLKNGGENVTLLLQHCDENGCSQAKEESEKLIRVVLQKSSTGSLGLSLAKKTGYDGIFIRTIETGSAADIDGTLLVGDKVWEVNGQSVANNSPGSVVELLKGPSQSVEIVVKRSV</sequence>
<dbReference type="Gene3D" id="3.10.20.90">
    <property type="entry name" value="Phosphatidylinositol 3-kinase Catalytic Subunit, Chain A, domain 1"/>
    <property type="match status" value="1"/>
</dbReference>
<feature type="domain" description="PDZ" evidence="3">
    <location>
        <begin position="795"/>
        <end position="877"/>
    </location>
</feature>
<name>A0A0N5B0F9_9BILA</name>
<evidence type="ECO:0000313" key="5">
    <source>
        <dbReference type="WBParaSite" id="SMUV_0001076101-mRNA-1"/>
    </source>
</evidence>
<dbReference type="PANTHER" id="PTHR46900:SF2">
    <property type="entry name" value="TYROSINE-PROTEIN PHOSPHATASE NON-RECEPTOR TYPE 13"/>
    <property type="match status" value="1"/>
</dbReference>
<dbReference type="InterPro" id="IPR018979">
    <property type="entry name" value="FERM_N"/>
</dbReference>
<feature type="domain" description="PDZ" evidence="3">
    <location>
        <begin position="700"/>
        <end position="779"/>
    </location>
</feature>
<dbReference type="InterPro" id="IPR029071">
    <property type="entry name" value="Ubiquitin-like_domsf"/>
</dbReference>
<dbReference type="AlphaFoldDB" id="A0A0N5B0F9"/>
<feature type="domain" description="FERM" evidence="2">
    <location>
        <begin position="26"/>
        <end position="338"/>
    </location>
</feature>
<dbReference type="SUPFAM" id="SSF50156">
    <property type="entry name" value="PDZ domain-like"/>
    <property type="match status" value="3"/>
</dbReference>
<feature type="domain" description="PDZ" evidence="3">
    <location>
        <begin position="433"/>
        <end position="516"/>
    </location>
</feature>
<dbReference type="Gene3D" id="2.30.29.30">
    <property type="entry name" value="Pleckstrin-homology domain (PH domain)/Phosphotyrosine-binding domain (PTB)"/>
    <property type="match status" value="1"/>
</dbReference>
<dbReference type="Proteomes" id="UP000046393">
    <property type="component" value="Unplaced"/>
</dbReference>
<evidence type="ECO:0000259" key="3">
    <source>
        <dbReference type="PROSITE" id="PS50106"/>
    </source>
</evidence>
<proteinExistence type="predicted"/>
<dbReference type="SUPFAM" id="SSF50729">
    <property type="entry name" value="PH domain-like"/>
    <property type="match status" value="1"/>
</dbReference>
<dbReference type="WBParaSite" id="SMUV_0001076101-mRNA-1">
    <property type="protein sequence ID" value="SMUV_0001076101-mRNA-1"/>
    <property type="gene ID" value="SMUV_0001076101"/>
</dbReference>
<dbReference type="Gene3D" id="1.20.80.10">
    <property type="match status" value="1"/>
</dbReference>
<dbReference type="STRING" id="451379.A0A0N5B0F9"/>
<dbReference type="Pfam" id="PF00595">
    <property type="entry name" value="PDZ"/>
    <property type="match status" value="3"/>
</dbReference>
<organism evidence="4 5">
    <name type="scientific">Syphacia muris</name>
    <dbReference type="NCBI Taxonomy" id="451379"/>
    <lineage>
        <taxon>Eukaryota</taxon>
        <taxon>Metazoa</taxon>
        <taxon>Ecdysozoa</taxon>
        <taxon>Nematoda</taxon>
        <taxon>Chromadorea</taxon>
        <taxon>Rhabditida</taxon>
        <taxon>Spirurina</taxon>
        <taxon>Oxyuridomorpha</taxon>
        <taxon>Oxyuroidea</taxon>
        <taxon>Oxyuridae</taxon>
        <taxon>Syphacia</taxon>
    </lineage>
</organism>
<evidence type="ECO:0000256" key="1">
    <source>
        <dbReference type="SAM" id="MobiDB-lite"/>
    </source>
</evidence>
<dbReference type="PROSITE" id="PS50057">
    <property type="entry name" value="FERM_3"/>
    <property type="match status" value="1"/>
</dbReference>
<dbReference type="InterPro" id="IPR019747">
    <property type="entry name" value="FERM_CS"/>
</dbReference>
<dbReference type="SMART" id="SM00228">
    <property type="entry name" value="PDZ"/>
    <property type="match status" value="3"/>
</dbReference>
<dbReference type="CDD" id="cd00136">
    <property type="entry name" value="PDZ_canonical"/>
    <property type="match status" value="2"/>
</dbReference>
<keyword evidence="4" id="KW-1185">Reference proteome</keyword>
<dbReference type="Gene3D" id="2.30.42.10">
    <property type="match status" value="3"/>
</dbReference>
<dbReference type="Pfam" id="PF00373">
    <property type="entry name" value="FERM_M"/>
    <property type="match status" value="1"/>
</dbReference>
<dbReference type="CDD" id="cd17101">
    <property type="entry name" value="FERM_F1_PTPN13_like"/>
    <property type="match status" value="1"/>
</dbReference>
<dbReference type="InterPro" id="IPR014352">
    <property type="entry name" value="FERM/acyl-CoA-bd_prot_sf"/>
</dbReference>
<dbReference type="CDD" id="cd14473">
    <property type="entry name" value="FERM_B-lobe"/>
    <property type="match status" value="1"/>
</dbReference>
<accession>A0A0N5B0F9</accession>
<dbReference type="InterPro" id="IPR036034">
    <property type="entry name" value="PDZ_sf"/>
</dbReference>
<dbReference type="InterPro" id="IPR011993">
    <property type="entry name" value="PH-like_dom_sf"/>
</dbReference>